<dbReference type="InterPro" id="IPR012337">
    <property type="entry name" value="RNaseH-like_sf"/>
</dbReference>
<gene>
    <name evidence="3" type="ORF">Fcan01_24326</name>
</gene>
<dbReference type="AlphaFoldDB" id="A0A226D6V6"/>
<dbReference type="InterPro" id="IPR036397">
    <property type="entry name" value="RNaseH_sf"/>
</dbReference>
<evidence type="ECO:0000313" key="4">
    <source>
        <dbReference type="Proteomes" id="UP000198287"/>
    </source>
</evidence>
<feature type="domain" description="Integrase catalytic" evidence="2">
    <location>
        <begin position="125"/>
        <end position="285"/>
    </location>
</feature>
<dbReference type="PROSITE" id="PS50994">
    <property type="entry name" value="INTEGRASE"/>
    <property type="match status" value="1"/>
</dbReference>
<dbReference type="PANTHER" id="PTHR47266">
    <property type="entry name" value="ENDONUCLEASE-RELATED"/>
    <property type="match status" value="1"/>
</dbReference>
<dbReference type="SUPFAM" id="SSF53098">
    <property type="entry name" value="Ribonuclease H-like"/>
    <property type="match status" value="1"/>
</dbReference>
<comment type="caution">
    <text evidence="3">The sequence shown here is derived from an EMBL/GenBank/DDBJ whole genome shotgun (WGS) entry which is preliminary data.</text>
</comment>
<keyword evidence="4" id="KW-1185">Reference proteome</keyword>
<dbReference type="GO" id="GO:0003676">
    <property type="term" value="F:nucleic acid binding"/>
    <property type="evidence" value="ECO:0007669"/>
    <property type="project" value="InterPro"/>
</dbReference>
<feature type="compositionally biased region" description="Basic and acidic residues" evidence="1">
    <location>
        <begin position="353"/>
        <end position="362"/>
    </location>
</feature>
<dbReference type="InterPro" id="IPR001584">
    <property type="entry name" value="Integrase_cat-core"/>
</dbReference>
<evidence type="ECO:0000313" key="3">
    <source>
        <dbReference type="EMBL" id="OXA40873.1"/>
    </source>
</evidence>
<dbReference type="EMBL" id="LNIX01000031">
    <property type="protein sequence ID" value="OXA40873.1"/>
    <property type="molecule type" value="Genomic_DNA"/>
</dbReference>
<feature type="region of interest" description="Disordered" evidence="1">
    <location>
        <begin position="516"/>
        <end position="536"/>
    </location>
</feature>
<evidence type="ECO:0000256" key="1">
    <source>
        <dbReference type="SAM" id="MobiDB-lite"/>
    </source>
</evidence>
<feature type="region of interest" description="Disordered" evidence="1">
    <location>
        <begin position="343"/>
        <end position="362"/>
    </location>
</feature>
<feature type="compositionally biased region" description="Polar residues" evidence="1">
    <location>
        <begin position="519"/>
        <end position="530"/>
    </location>
</feature>
<accession>A0A226D6V6</accession>
<organism evidence="3 4">
    <name type="scientific">Folsomia candida</name>
    <name type="common">Springtail</name>
    <dbReference type="NCBI Taxonomy" id="158441"/>
    <lineage>
        <taxon>Eukaryota</taxon>
        <taxon>Metazoa</taxon>
        <taxon>Ecdysozoa</taxon>
        <taxon>Arthropoda</taxon>
        <taxon>Hexapoda</taxon>
        <taxon>Collembola</taxon>
        <taxon>Entomobryomorpha</taxon>
        <taxon>Isotomoidea</taxon>
        <taxon>Isotomidae</taxon>
        <taxon>Proisotominae</taxon>
        <taxon>Folsomia</taxon>
    </lineage>
</organism>
<sequence>MLPLLAKLDPTMNLERRVKYLIKGLPTQLAVKVYDQRPKSDIEVRDILLHHEKFNAIFADKDNRKEFDGLSRGGSPLGTQLWTRPVFQESRSQGPGGQTGYSQVMGPMTQRLNQLQLESQRNFEEFRFPSYGRGRPWRGNPYRGRGNGEPFQRVFFDVCGPLVPSKPNQHQFCMVAVDSLTRFVITGSARSYTAINDNHATHRSKLAAELFKQLEIVPKFTTAYSSTGNAIAERTIRSVENVLACYVSNTNQDWSLYLPSATLAINAAINESTGLSPFFLLMGRHPKMPGELGISITNFPSTYLDDLARVREAVVHLKRMKPITSRYEHLSLFDPATLYTSDDIPESSPSHSQGEKNEYTTRSGRRESIMIIFFLFTLFGPILGTLEPPRFHVISGIFVKPIPDTIIIYEESTPILFELNITFTRPQDYLLTGLNDHCNSNDVHRNQLSALCLIEQHLTQNLDYFTNRLNNYFEALTNKPAPKLKGKKPSVLFEYYQRPKVLQTTTTITPLDIPENLSEETASPNINEQGQAPDPRTPYELARDAFLNRNRLTTLRPTDFRVNITTKPTPLDSFEIARNQFLQRSTPVPNRRERSILWTTFANQTKSREKRQLALVGLAAAYVGSQLYNYIDPPHPETDLKAMYNHLQENVDTNSRNAVRLADSIKLETHAIEQGLTSLATHLGHEIYTNNNKINDIRQSIKDGSLRKYLFIARLSEDIYRLLELIHYEQILSQSWEINEFRD</sequence>
<proteinExistence type="predicted"/>
<protein>
    <submittedName>
        <fullName evidence="3">Transposon Ty3-I Gag-Pol polyprotein</fullName>
    </submittedName>
</protein>
<evidence type="ECO:0000259" key="2">
    <source>
        <dbReference type="PROSITE" id="PS50994"/>
    </source>
</evidence>
<dbReference type="Proteomes" id="UP000198287">
    <property type="component" value="Unassembled WGS sequence"/>
</dbReference>
<dbReference type="Gene3D" id="3.30.420.10">
    <property type="entry name" value="Ribonuclease H-like superfamily/Ribonuclease H"/>
    <property type="match status" value="1"/>
</dbReference>
<name>A0A226D6V6_FOLCA</name>
<dbReference type="GO" id="GO:0015074">
    <property type="term" value="P:DNA integration"/>
    <property type="evidence" value="ECO:0007669"/>
    <property type="project" value="InterPro"/>
</dbReference>
<reference evidence="3 4" key="1">
    <citation type="submission" date="2015-12" db="EMBL/GenBank/DDBJ databases">
        <title>The genome of Folsomia candida.</title>
        <authorList>
            <person name="Faddeeva A."/>
            <person name="Derks M.F."/>
            <person name="Anvar Y."/>
            <person name="Smit S."/>
            <person name="Van Straalen N."/>
            <person name="Roelofs D."/>
        </authorList>
    </citation>
    <scope>NUCLEOTIDE SEQUENCE [LARGE SCALE GENOMIC DNA]</scope>
    <source>
        <strain evidence="3 4">VU population</strain>
        <tissue evidence="3">Whole body</tissue>
    </source>
</reference>
<dbReference type="InterPro" id="IPR052160">
    <property type="entry name" value="Gypsy_RT_Integrase-like"/>
</dbReference>